<dbReference type="Pfam" id="PF03050">
    <property type="entry name" value="DDE_Tnp_IS66"/>
    <property type="match status" value="1"/>
</dbReference>
<organism evidence="3 4">
    <name type="scientific">Escherichia coli</name>
    <dbReference type="NCBI Taxonomy" id="562"/>
    <lineage>
        <taxon>Bacteria</taxon>
        <taxon>Pseudomonadati</taxon>
        <taxon>Pseudomonadota</taxon>
        <taxon>Gammaproteobacteria</taxon>
        <taxon>Enterobacterales</taxon>
        <taxon>Enterobacteriaceae</taxon>
        <taxon>Escherichia</taxon>
    </lineage>
</organism>
<dbReference type="InterPro" id="IPR004291">
    <property type="entry name" value="Transposase_IS66_central"/>
</dbReference>
<dbReference type="InterPro" id="IPR052344">
    <property type="entry name" value="Transposase-related"/>
</dbReference>
<evidence type="ECO:0000313" key="3">
    <source>
        <dbReference type="EMBL" id="GDH66481.1"/>
    </source>
</evidence>
<dbReference type="PANTHER" id="PTHR33678">
    <property type="entry name" value="BLL1576 PROTEIN"/>
    <property type="match status" value="1"/>
</dbReference>
<dbReference type="InterPro" id="IPR039552">
    <property type="entry name" value="IS66_C"/>
</dbReference>
<dbReference type="AlphaFoldDB" id="A0A4D1PYW1"/>
<protein>
    <submittedName>
        <fullName evidence="3">Transposase</fullName>
    </submittedName>
</protein>
<dbReference type="Proteomes" id="UP000303027">
    <property type="component" value="Unassembled WGS sequence"/>
</dbReference>
<dbReference type="EMBL" id="BFXY01000215">
    <property type="protein sequence ID" value="GDH66481.1"/>
    <property type="molecule type" value="Genomic_DNA"/>
</dbReference>
<accession>A0A4D1PYW1</accession>
<feature type="domain" description="Transposase IS66 central" evidence="1">
    <location>
        <begin position="9"/>
        <end position="292"/>
    </location>
</feature>
<dbReference type="NCBIfam" id="NF033517">
    <property type="entry name" value="transpos_IS66"/>
    <property type="match status" value="1"/>
</dbReference>
<comment type="caution">
    <text evidence="3">The sequence shown here is derived from an EMBL/GenBank/DDBJ whole genome shotgun (WGS) entry which is preliminary data.</text>
</comment>
<evidence type="ECO:0000313" key="4">
    <source>
        <dbReference type="Proteomes" id="UP000303027"/>
    </source>
</evidence>
<dbReference type="Pfam" id="PF13817">
    <property type="entry name" value="DDE_Tnp_IS66_C"/>
    <property type="match status" value="1"/>
</dbReference>
<proteinExistence type="predicted"/>
<dbReference type="PANTHER" id="PTHR33678:SF1">
    <property type="entry name" value="BLL1576 PROTEIN"/>
    <property type="match status" value="1"/>
</dbReference>
<reference evidence="3 4" key="1">
    <citation type="submission" date="2018-04" db="EMBL/GenBank/DDBJ databases">
        <title>Large scale genomics of bovine and human commensal E. coli to reveal the emerging process of EHEC.</title>
        <authorList>
            <person name="Arimizu Y."/>
            <person name="Ogura Y."/>
        </authorList>
    </citation>
    <scope>NUCLEOTIDE SEQUENCE [LARGE SCALE GENOMIC DNA]</scope>
    <source>
        <strain evidence="3 4">KK-P061</strain>
    </source>
</reference>
<sequence>MPAHILPKSAVEPSVIAQVVISKYTDHLPLYRQQHIFSRMGVELPVSTMADMVGVAGAALAPLAKLLRHELLTRDVIHADETSLRLLDTRKGGKSCSGWLWAYVSGERSGPPVVCFDSQTGRALRYPEAWLQGWCGGTLVSDGYSVYKSLADNDPGITSACCWSHARRGFANLYKVSREPRAAMALRKIAGLYRIEKFIRERPVEKIRQWRQRYSRPIVNDLFAWLEEQEPCCPPDGPLNKAINYILNRRDELSCFLSDGAVPLDNNICERAIRPVVMGRKVWLFAGSLMAGNRAAQIMSLLETAKRNGLEPHAWLTDVLARLPEWPEERLAELLPLEGFTFSG</sequence>
<feature type="domain" description="Transposase IS66 C-terminal" evidence="2">
    <location>
        <begin position="300"/>
        <end position="336"/>
    </location>
</feature>
<gene>
    <name evidence="3" type="ORF">BvCmsKKP061_05299</name>
</gene>
<name>A0A4D1PYW1_ECOLX</name>
<evidence type="ECO:0000259" key="2">
    <source>
        <dbReference type="Pfam" id="PF13817"/>
    </source>
</evidence>
<evidence type="ECO:0000259" key="1">
    <source>
        <dbReference type="Pfam" id="PF03050"/>
    </source>
</evidence>